<reference evidence="5" key="1">
    <citation type="journal article" date="2019" name="Int. J. Syst. Evol. Microbiol.">
        <title>The Global Catalogue of Microorganisms (GCM) 10K type strain sequencing project: providing services to taxonomists for standard genome sequencing and annotation.</title>
        <authorList>
            <consortium name="The Broad Institute Genomics Platform"/>
            <consortium name="The Broad Institute Genome Sequencing Center for Infectious Disease"/>
            <person name="Wu L."/>
            <person name="Ma J."/>
        </authorList>
    </citation>
    <scope>NUCLEOTIDE SEQUENCE [LARGE SCALE GENOMIC DNA]</scope>
    <source>
        <strain evidence="5">TISTR 2466</strain>
    </source>
</reference>
<dbReference type="InterPro" id="IPR008978">
    <property type="entry name" value="HSP20-like_chaperone"/>
</dbReference>
<evidence type="ECO:0000256" key="2">
    <source>
        <dbReference type="RuleBase" id="RU003616"/>
    </source>
</evidence>
<proteinExistence type="inferred from homology"/>
<dbReference type="Pfam" id="PF00011">
    <property type="entry name" value="HSP20"/>
    <property type="match status" value="1"/>
</dbReference>
<dbReference type="SUPFAM" id="SSF49764">
    <property type="entry name" value="HSP20-like chaperones"/>
    <property type="match status" value="1"/>
</dbReference>
<dbReference type="Gene3D" id="2.60.40.790">
    <property type="match status" value="1"/>
</dbReference>
<feature type="domain" description="SHSP" evidence="3">
    <location>
        <begin position="29"/>
        <end position="144"/>
    </location>
</feature>
<accession>A0ABW5RZA9</accession>
<gene>
    <name evidence="4" type="ORF">ACFSUE_03885</name>
</gene>
<evidence type="ECO:0000259" key="3">
    <source>
        <dbReference type="PROSITE" id="PS01031"/>
    </source>
</evidence>
<organism evidence="4 5">
    <name type="scientific">Sporolactobacillus shoreicorticis</name>
    <dbReference type="NCBI Taxonomy" id="1923877"/>
    <lineage>
        <taxon>Bacteria</taxon>
        <taxon>Bacillati</taxon>
        <taxon>Bacillota</taxon>
        <taxon>Bacilli</taxon>
        <taxon>Bacillales</taxon>
        <taxon>Sporolactobacillaceae</taxon>
        <taxon>Sporolactobacillus</taxon>
    </lineage>
</organism>
<dbReference type="InterPro" id="IPR031107">
    <property type="entry name" value="Small_HSP"/>
</dbReference>
<name>A0ABW5RZA9_9BACL</name>
<evidence type="ECO:0000313" key="4">
    <source>
        <dbReference type="EMBL" id="MFD2692771.1"/>
    </source>
</evidence>
<comment type="caution">
    <text evidence="4">The sequence shown here is derived from an EMBL/GenBank/DDBJ whole genome shotgun (WGS) entry which is preliminary data.</text>
</comment>
<dbReference type="EMBL" id="JBHUMQ010000010">
    <property type="protein sequence ID" value="MFD2692771.1"/>
    <property type="molecule type" value="Genomic_DNA"/>
</dbReference>
<protein>
    <submittedName>
        <fullName evidence="4">Hsp20/alpha crystallin family protein</fullName>
    </submittedName>
</protein>
<dbReference type="CDD" id="cd06471">
    <property type="entry name" value="ACD_LpsHSP_like"/>
    <property type="match status" value="1"/>
</dbReference>
<evidence type="ECO:0000313" key="5">
    <source>
        <dbReference type="Proteomes" id="UP001597399"/>
    </source>
</evidence>
<dbReference type="RefSeq" id="WP_253062884.1">
    <property type="nucleotide sequence ID" value="NZ_JAMXWM010000016.1"/>
</dbReference>
<keyword evidence="5" id="KW-1185">Reference proteome</keyword>
<dbReference type="Proteomes" id="UP001597399">
    <property type="component" value="Unassembled WGS sequence"/>
</dbReference>
<dbReference type="InterPro" id="IPR002068">
    <property type="entry name" value="A-crystallin/Hsp20_dom"/>
</dbReference>
<dbReference type="PROSITE" id="PS01031">
    <property type="entry name" value="SHSP"/>
    <property type="match status" value="1"/>
</dbReference>
<evidence type="ECO:0000256" key="1">
    <source>
        <dbReference type="PROSITE-ProRule" id="PRU00285"/>
    </source>
</evidence>
<comment type="similarity">
    <text evidence="1 2">Belongs to the small heat shock protein (HSP20) family.</text>
</comment>
<dbReference type="PANTHER" id="PTHR11527">
    <property type="entry name" value="HEAT-SHOCK PROTEIN 20 FAMILY MEMBER"/>
    <property type="match status" value="1"/>
</dbReference>
<sequence>MANLYPTKKDRDGFFDFLPSWFDEWGHNFFHNGGLQTFAADVQERDDAYSVKLDLPGFSKENIHLDFDRGVLTVEATRDQQTTEKAKDGSFIRKERASGSYTRHFMFDGVKEDEIKAAFKDGVLEITLPKKENSKHDHKEITIN</sequence>